<dbReference type="InterPro" id="IPR000792">
    <property type="entry name" value="Tscrpt_reg_LuxR_C"/>
</dbReference>
<evidence type="ECO:0000256" key="3">
    <source>
        <dbReference type="SAM" id="MobiDB-lite"/>
    </source>
</evidence>
<dbReference type="RefSeq" id="WP_227578000.1">
    <property type="nucleotide sequence ID" value="NZ_CP101987.1"/>
</dbReference>
<evidence type="ECO:0000313" key="5">
    <source>
        <dbReference type="EMBL" id="UUI72439.1"/>
    </source>
</evidence>
<dbReference type="SUPFAM" id="SSF52540">
    <property type="entry name" value="P-loop containing nucleoside triphosphate hydrolases"/>
    <property type="match status" value="1"/>
</dbReference>
<dbReference type="PRINTS" id="PR00038">
    <property type="entry name" value="HTHLUXR"/>
</dbReference>
<feature type="domain" description="HTH luxR-type" evidence="4">
    <location>
        <begin position="923"/>
        <end position="986"/>
    </location>
</feature>
<gene>
    <name evidence="5" type="ORF">NP048_02925</name>
</gene>
<dbReference type="PROSITE" id="PS50043">
    <property type="entry name" value="HTH_LUXR_2"/>
    <property type="match status" value="1"/>
</dbReference>
<dbReference type="SMART" id="SM00421">
    <property type="entry name" value="HTH_LUXR"/>
    <property type="match status" value="1"/>
</dbReference>
<keyword evidence="1" id="KW-0547">Nucleotide-binding</keyword>
<keyword evidence="2" id="KW-0067">ATP-binding</keyword>
<dbReference type="InterPro" id="IPR027417">
    <property type="entry name" value="P-loop_NTPase"/>
</dbReference>
<feature type="region of interest" description="Disordered" evidence="3">
    <location>
        <begin position="26"/>
        <end position="47"/>
    </location>
</feature>
<dbReference type="Proteomes" id="UP001316384">
    <property type="component" value="Chromosome"/>
</dbReference>
<dbReference type="PROSITE" id="PS00622">
    <property type="entry name" value="HTH_LUXR_1"/>
    <property type="match status" value="1"/>
</dbReference>
<proteinExistence type="predicted"/>
<organism evidence="5 6">
    <name type="scientific">Cellulomonas xiejunii</name>
    <dbReference type="NCBI Taxonomy" id="2968083"/>
    <lineage>
        <taxon>Bacteria</taxon>
        <taxon>Bacillati</taxon>
        <taxon>Actinomycetota</taxon>
        <taxon>Actinomycetes</taxon>
        <taxon>Micrococcales</taxon>
        <taxon>Cellulomonadaceae</taxon>
        <taxon>Cellulomonas</taxon>
    </lineage>
</organism>
<evidence type="ECO:0000256" key="2">
    <source>
        <dbReference type="ARBA" id="ARBA00022840"/>
    </source>
</evidence>
<dbReference type="SUPFAM" id="SSF46894">
    <property type="entry name" value="C-terminal effector domain of the bipartite response regulators"/>
    <property type="match status" value="1"/>
</dbReference>
<feature type="compositionally biased region" description="Basic and acidic residues" evidence="3">
    <location>
        <begin position="482"/>
        <end position="494"/>
    </location>
</feature>
<feature type="region of interest" description="Disordered" evidence="3">
    <location>
        <begin position="477"/>
        <end position="496"/>
    </location>
</feature>
<dbReference type="InterPro" id="IPR041664">
    <property type="entry name" value="AAA_16"/>
</dbReference>
<evidence type="ECO:0000313" key="6">
    <source>
        <dbReference type="Proteomes" id="UP001316384"/>
    </source>
</evidence>
<dbReference type="EMBL" id="CP101987">
    <property type="protein sequence ID" value="UUI72439.1"/>
    <property type="molecule type" value="Genomic_DNA"/>
</dbReference>
<name>A0ABY5KPN9_9CELL</name>
<dbReference type="CDD" id="cd06170">
    <property type="entry name" value="LuxR_C_like"/>
    <property type="match status" value="1"/>
</dbReference>
<dbReference type="Pfam" id="PF00196">
    <property type="entry name" value="GerE"/>
    <property type="match status" value="1"/>
</dbReference>
<dbReference type="Gene3D" id="1.10.10.10">
    <property type="entry name" value="Winged helix-like DNA-binding domain superfamily/Winged helix DNA-binding domain"/>
    <property type="match status" value="1"/>
</dbReference>
<evidence type="ECO:0000259" key="4">
    <source>
        <dbReference type="PROSITE" id="PS50043"/>
    </source>
</evidence>
<dbReference type="InterPro" id="IPR016032">
    <property type="entry name" value="Sig_transdc_resp-reg_C-effctor"/>
</dbReference>
<dbReference type="PANTHER" id="PTHR16305:SF35">
    <property type="entry name" value="TRANSCRIPTIONAL ACTIVATOR DOMAIN"/>
    <property type="match status" value="1"/>
</dbReference>
<dbReference type="PANTHER" id="PTHR16305">
    <property type="entry name" value="TESTICULAR SOLUBLE ADENYLYL CYCLASE"/>
    <property type="match status" value="1"/>
</dbReference>
<sequence length="986" mass="104600">MVGRAGNGCSGHVVRLAAAAARSRRWSSRWNGRPGRHGTAAADKSTENGARRVRVHYGGGYLVGGNGRENHLTHLVGRHSQIEAVEKLLSLARAGHSGAVVVSGEAGIGKTAVLQHAQQTAVASGFRVETSVGVESESQFAFAGLHQLCAPLLDRAGMLPEPQRAALGVAFGLHGGAAPDRFLVGLAILHLLAEAAEEAPLLCLVDDAQWLDEASVQVLAFVARRVGAERLALVFGLRDSGEGSGDRPPFAGLPELRLERLDEADARALLGAALHGPLDEGVRERFLAEARGNPLALLELPRSIPTGNFAGGFELPDVLDVPHRVEESFRRRSDSLPPETQRLLLLVASEPTGDAALLWRAVGLMGLAREVAMPAEQAGLLEVGARLRFRHPLMRSAVYRAATPPDRRRAHAALAEATDPQVDPDRCAWHRAQAVLGADEEAAEGLELSAGRARARGGVAAAAAFLQRAAELSPEPAARARRALEGAEAKHEAGASEAAQELLTTAAAGPLDALQHARLALLRAQVAFHLTRDGNAPRMLLDAARMLAPLAPALSRETFLHALDAAVLNGSDDVTHIAEAALAAPVADVPARPVDLLLDGLATTLTRGYAAGARGLWSAVDAVRASASAGPGRDPRSDGWLWLAGRTAVGLFDDDLLHDVATRNVQLVREGGALARLPAALNLLSITSVLMGDLARADELAAEAASIMEATGGVELRHARVILGGWAGDHATTTALSASTAQDDAHPDRGTDATQAQYALAVLHNGMGSYARAREAATRACTSPEVAISGSSLTELIEACVRSGQPEDATQAMEEFSARARVRPTPWSLGLEAYARALMSTGQAAEDQYRAAIEHLGRSRMRGYLARAHLVHGEWLRREGRRRDARDQLRTAHELLSDMGADAFAGRAARELRATGEHPRARAAQPTDELTTQELHVARLVATGATSREVGARLFLSPRTVEAHLRNIFRKLGITSRRELRELQLT</sequence>
<reference evidence="5 6" key="1">
    <citation type="submission" date="2022-07" db="EMBL/GenBank/DDBJ databases">
        <title>Novel species in genus cellulomonas.</title>
        <authorList>
            <person name="Ye L."/>
        </authorList>
    </citation>
    <scope>NUCLEOTIDE SEQUENCE [LARGE SCALE GENOMIC DNA]</scope>
    <source>
        <strain evidence="6">zg-B89</strain>
    </source>
</reference>
<dbReference type="Gene3D" id="3.40.50.300">
    <property type="entry name" value="P-loop containing nucleotide triphosphate hydrolases"/>
    <property type="match status" value="1"/>
</dbReference>
<dbReference type="Pfam" id="PF13191">
    <property type="entry name" value="AAA_16"/>
    <property type="match status" value="1"/>
</dbReference>
<protein>
    <submittedName>
        <fullName evidence="5">AAA family ATPase</fullName>
    </submittedName>
</protein>
<accession>A0ABY5KPN9</accession>
<evidence type="ECO:0000256" key="1">
    <source>
        <dbReference type="ARBA" id="ARBA00022741"/>
    </source>
</evidence>
<dbReference type="InterPro" id="IPR036388">
    <property type="entry name" value="WH-like_DNA-bd_sf"/>
</dbReference>
<keyword evidence="6" id="KW-1185">Reference proteome</keyword>